<dbReference type="InterPro" id="IPR001670">
    <property type="entry name" value="ADH_Fe/GldA"/>
</dbReference>
<evidence type="ECO:0000256" key="3">
    <source>
        <dbReference type="ARBA" id="ARBA00023027"/>
    </source>
</evidence>
<keyword evidence="2 6" id="KW-0560">Oxidoreductase</keyword>
<dbReference type="AlphaFoldDB" id="G7HWZ1"/>
<dbReference type="InterPro" id="IPR034786">
    <property type="entry name" value="MAR"/>
</dbReference>
<accession>G7HWZ1</accession>
<gene>
    <name evidence="6" type="ORF">CCAS_05700</name>
</gene>
<evidence type="ECO:0000313" key="7">
    <source>
        <dbReference type="Proteomes" id="UP000004840"/>
    </source>
</evidence>
<dbReference type="EC" id="1.3.1.32" evidence="6"/>
<feature type="domain" description="Fe-containing alcohol dehydrogenase-like C-terminal" evidence="5">
    <location>
        <begin position="181"/>
        <end position="363"/>
    </location>
</feature>
<dbReference type="InterPro" id="IPR056798">
    <property type="entry name" value="ADH_Fe_C"/>
</dbReference>
<dbReference type="PANTHER" id="PTHR11496">
    <property type="entry name" value="ALCOHOL DEHYDROGENASE"/>
    <property type="match status" value="1"/>
</dbReference>
<dbReference type="GO" id="GO:0018506">
    <property type="term" value="F:maleylacetate reductase activity"/>
    <property type="evidence" value="ECO:0007669"/>
    <property type="project" value="UniProtKB-EC"/>
</dbReference>
<dbReference type="SUPFAM" id="SSF56796">
    <property type="entry name" value="Dehydroquinate synthase-like"/>
    <property type="match status" value="1"/>
</dbReference>
<dbReference type="GO" id="GO:0046872">
    <property type="term" value="F:metal ion binding"/>
    <property type="evidence" value="ECO:0007669"/>
    <property type="project" value="InterPro"/>
</dbReference>
<evidence type="ECO:0000259" key="5">
    <source>
        <dbReference type="Pfam" id="PF25137"/>
    </source>
</evidence>
<keyword evidence="3" id="KW-0520">NAD</keyword>
<dbReference type="InterPro" id="IPR039697">
    <property type="entry name" value="Alcohol_dehydrogenase_Fe"/>
</dbReference>
<protein>
    <submittedName>
        <fullName evidence="6">Maleylacetate reductase</fullName>
        <ecNumber evidence="6">1.3.1.32</ecNumber>
    </submittedName>
</protein>
<comment type="similarity">
    <text evidence="1">Belongs to the iron-containing alcohol dehydrogenase family.</text>
</comment>
<name>G7HWZ1_9CORY</name>
<dbReference type="RefSeq" id="WP_006822227.1">
    <property type="nucleotide sequence ID" value="NZ_CAFW01000040.1"/>
</dbReference>
<evidence type="ECO:0000313" key="6">
    <source>
        <dbReference type="EMBL" id="CCE54706.1"/>
    </source>
</evidence>
<dbReference type="Proteomes" id="UP000004840">
    <property type="component" value="Unassembled WGS sequence"/>
</dbReference>
<dbReference type="EMBL" id="CAFW01000040">
    <property type="protein sequence ID" value="CCE54706.1"/>
    <property type="molecule type" value="Genomic_DNA"/>
</dbReference>
<proteinExistence type="inferred from homology"/>
<dbReference type="Pfam" id="PF00465">
    <property type="entry name" value="Fe-ADH"/>
    <property type="match status" value="1"/>
</dbReference>
<dbReference type="CDD" id="cd08177">
    <property type="entry name" value="MAR"/>
    <property type="match status" value="1"/>
</dbReference>
<comment type="caution">
    <text evidence="6">The sequence shown here is derived from an EMBL/GenBank/DDBJ whole genome shotgun (WGS) entry which is preliminary data.</text>
</comment>
<organism evidence="6 7">
    <name type="scientific">Corynebacterium casei UCMA 3821</name>
    <dbReference type="NCBI Taxonomy" id="1110505"/>
    <lineage>
        <taxon>Bacteria</taxon>
        <taxon>Bacillati</taxon>
        <taxon>Actinomycetota</taxon>
        <taxon>Actinomycetes</taxon>
        <taxon>Mycobacteriales</taxon>
        <taxon>Corynebacteriaceae</taxon>
        <taxon>Corynebacterium</taxon>
    </lineage>
</organism>
<dbReference type="GO" id="GO:0004022">
    <property type="term" value="F:alcohol dehydrogenase (NAD+) activity"/>
    <property type="evidence" value="ECO:0007669"/>
    <property type="project" value="TreeGrafter"/>
</dbReference>
<sequence>MTNQFPQAFTYQALPMRVRFGEPAFDVIAEELSHLGLRKVVVLCSPGRVELGQLLAGAIRNTVGTSGGDSDATCAGVIAKAVMHVPREVAEETIAEVKRLGADGCVSIGGGSAIGLGKAIALELGLPTVAIPTTYAGSEMTTMWGMTTDGKKTTGRDESVLPKSVIYDPALTSGLPVATSVTSGFNAMAHAVEALYAPDASPITSLMAEEGVRALTAALPGVVDNPEGLTARSEALYGAWLCGACMGSTTMSLHHKICHALGGTLNLPHAETHTVVLPHVLAFNQPAVPTAVGALSRALGGTKNPAKRLWELAHKLGAPMSLQELGMDRGDIPSIAKQVHSGTYGNPREASEEDITRILNAAWARESPAI</sequence>
<dbReference type="Gene3D" id="1.20.1090.10">
    <property type="entry name" value="Dehydroquinate synthase-like - alpha domain"/>
    <property type="match status" value="1"/>
</dbReference>
<feature type="domain" description="Alcohol dehydrogenase iron-type/glycerol dehydrogenase GldA" evidence="4">
    <location>
        <begin position="15"/>
        <end position="169"/>
    </location>
</feature>
<evidence type="ECO:0000256" key="1">
    <source>
        <dbReference type="ARBA" id="ARBA00007358"/>
    </source>
</evidence>
<evidence type="ECO:0000259" key="4">
    <source>
        <dbReference type="Pfam" id="PF00465"/>
    </source>
</evidence>
<dbReference type="Gene3D" id="3.40.50.1970">
    <property type="match status" value="1"/>
</dbReference>
<evidence type="ECO:0000256" key="2">
    <source>
        <dbReference type="ARBA" id="ARBA00023002"/>
    </source>
</evidence>
<reference evidence="6 7" key="1">
    <citation type="journal article" date="2012" name="J. Bacteriol.">
        <title>Genome Sequence of Corynebacterium casei UCMA 3821, Isolated from a Smear-Ripened Cheese.</title>
        <authorList>
            <person name="Monnet C."/>
            <person name="Loux V."/>
            <person name="Bento P."/>
            <person name="Gibrat J.F."/>
            <person name="Straub C."/>
            <person name="Bonnarme P."/>
            <person name="Landaud S."/>
            <person name="Irlinger F."/>
        </authorList>
    </citation>
    <scope>NUCLEOTIDE SEQUENCE [LARGE SCALE GENOMIC DNA]</scope>
    <source>
        <strain evidence="6 7">UCMA 3821</strain>
    </source>
</reference>
<dbReference type="Pfam" id="PF25137">
    <property type="entry name" value="ADH_Fe_C"/>
    <property type="match status" value="1"/>
</dbReference>
<dbReference type="PANTHER" id="PTHR11496:SF102">
    <property type="entry name" value="ALCOHOL DEHYDROGENASE 4"/>
    <property type="match status" value="1"/>
</dbReference>